<dbReference type="EMBL" id="CAJVQA010035166">
    <property type="protein sequence ID" value="CAG8806778.1"/>
    <property type="molecule type" value="Genomic_DNA"/>
</dbReference>
<evidence type="ECO:0000313" key="1">
    <source>
        <dbReference type="EMBL" id="CAG8806778.1"/>
    </source>
</evidence>
<keyword evidence="2" id="KW-1185">Reference proteome</keyword>
<reference evidence="1" key="1">
    <citation type="submission" date="2021-06" db="EMBL/GenBank/DDBJ databases">
        <authorList>
            <person name="Kallberg Y."/>
            <person name="Tangrot J."/>
            <person name="Rosling A."/>
        </authorList>
    </citation>
    <scope>NUCLEOTIDE SEQUENCE</scope>
    <source>
        <strain evidence="1">FL966</strain>
    </source>
</reference>
<dbReference type="AlphaFoldDB" id="A0A9N9K1Q7"/>
<accession>A0A9N9K1Q7</accession>
<gene>
    <name evidence="1" type="ORF">CPELLU_LOCUS18233</name>
</gene>
<dbReference type="OrthoDB" id="2412847at2759"/>
<feature type="non-terminal residue" evidence="1">
    <location>
        <position position="1"/>
    </location>
</feature>
<evidence type="ECO:0000313" key="2">
    <source>
        <dbReference type="Proteomes" id="UP000789759"/>
    </source>
</evidence>
<name>A0A9N9K1Q7_9GLOM</name>
<feature type="non-terminal residue" evidence="1">
    <location>
        <position position="51"/>
    </location>
</feature>
<organism evidence="1 2">
    <name type="scientific">Cetraspora pellucida</name>
    <dbReference type="NCBI Taxonomy" id="1433469"/>
    <lineage>
        <taxon>Eukaryota</taxon>
        <taxon>Fungi</taxon>
        <taxon>Fungi incertae sedis</taxon>
        <taxon>Mucoromycota</taxon>
        <taxon>Glomeromycotina</taxon>
        <taxon>Glomeromycetes</taxon>
        <taxon>Diversisporales</taxon>
        <taxon>Gigasporaceae</taxon>
        <taxon>Cetraspora</taxon>
    </lineage>
</organism>
<proteinExistence type="predicted"/>
<sequence length="51" mass="6144">ITVKRLRKIRDKHASRIHNNQNPTLQHLKFLSKAAILYKINCFNSEKYYTE</sequence>
<comment type="caution">
    <text evidence="1">The sequence shown here is derived from an EMBL/GenBank/DDBJ whole genome shotgun (WGS) entry which is preliminary data.</text>
</comment>
<dbReference type="Proteomes" id="UP000789759">
    <property type="component" value="Unassembled WGS sequence"/>
</dbReference>
<protein>
    <submittedName>
        <fullName evidence="1">14831_t:CDS:1</fullName>
    </submittedName>
</protein>